<reference evidence="8" key="1">
    <citation type="journal article" date="2015" name="Nature">
        <title>Complex archaea that bridge the gap between prokaryotes and eukaryotes.</title>
        <authorList>
            <person name="Spang A."/>
            <person name="Saw J.H."/>
            <person name="Jorgensen S.L."/>
            <person name="Zaremba-Niedzwiedzka K."/>
            <person name="Martijn J."/>
            <person name="Lind A.E."/>
            <person name="van Eijk R."/>
            <person name="Schleper C."/>
            <person name="Guy L."/>
            <person name="Ettema T.J."/>
        </authorList>
    </citation>
    <scope>NUCLEOTIDE SEQUENCE</scope>
</reference>
<evidence type="ECO:0000313" key="8">
    <source>
        <dbReference type="EMBL" id="KKN88539.1"/>
    </source>
</evidence>
<organism evidence="8">
    <name type="scientific">marine sediment metagenome</name>
    <dbReference type="NCBI Taxonomy" id="412755"/>
    <lineage>
        <taxon>unclassified sequences</taxon>
        <taxon>metagenomes</taxon>
        <taxon>ecological metagenomes</taxon>
    </lineage>
</organism>
<evidence type="ECO:0000256" key="6">
    <source>
        <dbReference type="ARBA" id="ARBA00023316"/>
    </source>
</evidence>
<sequence length="527" mass="59816">MEKGRRIGYLKPRQRAMPGVRELCADLPESRSKVELLPRHAFAYTGAMHHKPARKLFLPALAVALCAGLLTACEQTTQLEDIREAGELRVITRNTPTTFYQDRNGDTGLEYELSKRFADSLGVELEMQSADTVENLYQQLGSNEGPDVAAAGLTVNPQREEQIRFATPYLNVTPQVVYRRGSTKPRSIEDLYGLRLMVLKGSTLADELRALQADHPELMFEESDSFEVVDLLRLVNDDEIDAAVVYSNELVVNQAFYPAVSVAFDLGKEQPMAWALKQRPESTLLDAINAFFAEIKADGTLDQLIERFYGHSDVLDYVGARAFAEHMQSRLPRYETFLRQAGDQYGLDWRLLAAMAYQESLWDETARSATGVRGLMMLTLPTAKFVGVTNRVDPQQSIMGGARYLVWVRDQISADIPEPDRTWFALASYNVGLGHLEDARKLTEKNGRDPNRWIDVKDFLPLLQKKQWYTQTRYGYARGSEPVHYVQNIRRYHDILQWVTQPQSESRQQSTEQYLAPGILEQLPEGI</sequence>
<comment type="subcellular location">
    <subcellularLocation>
        <location evidence="1">Cell outer membrane</location>
        <topology evidence="1">Peripheral membrane protein</topology>
    </subcellularLocation>
</comment>
<dbReference type="NCBIfam" id="NF008112">
    <property type="entry name" value="PRK10859.1"/>
    <property type="match status" value="1"/>
</dbReference>
<evidence type="ECO:0000256" key="5">
    <source>
        <dbReference type="ARBA" id="ARBA00023239"/>
    </source>
</evidence>
<dbReference type="SUPFAM" id="SSF53850">
    <property type="entry name" value="Periplasmic binding protein-like II"/>
    <property type="match status" value="1"/>
</dbReference>
<dbReference type="Gene3D" id="3.40.190.10">
    <property type="entry name" value="Periplasmic binding protein-like II"/>
    <property type="match status" value="2"/>
</dbReference>
<dbReference type="GO" id="GO:0008933">
    <property type="term" value="F:peptidoglycan lytic transglycosylase activity"/>
    <property type="evidence" value="ECO:0007669"/>
    <property type="project" value="TreeGrafter"/>
</dbReference>
<keyword evidence="6" id="KW-0961">Cell wall biogenesis/degradation</keyword>
<comment type="caution">
    <text evidence="8">The sequence shown here is derived from an EMBL/GenBank/DDBJ whole genome shotgun (WGS) entry which is preliminary data.</text>
</comment>
<dbReference type="Pfam" id="PF00497">
    <property type="entry name" value="SBP_bac_3"/>
    <property type="match status" value="1"/>
</dbReference>
<dbReference type="InterPro" id="IPR008258">
    <property type="entry name" value="Transglycosylase_SLT_dom_1"/>
</dbReference>
<dbReference type="InterPro" id="IPR023703">
    <property type="entry name" value="MltF"/>
</dbReference>
<dbReference type="Pfam" id="PF01464">
    <property type="entry name" value="SLT"/>
    <property type="match status" value="1"/>
</dbReference>
<evidence type="ECO:0000256" key="3">
    <source>
        <dbReference type="ARBA" id="ARBA00023136"/>
    </source>
</evidence>
<dbReference type="InterPro" id="IPR001638">
    <property type="entry name" value="Solute-binding_3/MltF_N"/>
</dbReference>
<evidence type="ECO:0000256" key="2">
    <source>
        <dbReference type="ARBA" id="ARBA00022729"/>
    </source>
</evidence>
<dbReference type="PANTHER" id="PTHR35936:SF32">
    <property type="entry name" value="MEMBRANE-BOUND LYTIC MUREIN TRANSGLYCOSYLASE F"/>
    <property type="match status" value="1"/>
</dbReference>
<dbReference type="GO" id="GO:0071555">
    <property type="term" value="P:cell wall organization"/>
    <property type="evidence" value="ECO:0007669"/>
    <property type="project" value="UniProtKB-KW"/>
</dbReference>
<keyword evidence="5" id="KW-0456">Lyase</keyword>
<dbReference type="PANTHER" id="PTHR35936">
    <property type="entry name" value="MEMBRANE-BOUND LYTIC MUREIN TRANSGLYCOSYLASE F"/>
    <property type="match status" value="1"/>
</dbReference>
<proteinExistence type="inferred from homology"/>
<keyword evidence="4" id="KW-0998">Cell outer membrane</keyword>
<name>A0A0F9UA75_9ZZZZ</name>
<dbReference type="CDD" id="cd13403">
    <property type="entry name" value="MLTF-like"/>
    <property type="match status" value="1"/>
</dbReference>
<dbReference type="SUPFAM" id="SSF53955">
    <property type="entry name" value="Lysozyme-like"/>
    <property type="match status" value="1"/>
</dbReference>
<dbReference type="CDD" id="cd01009">
    <property type="entry name" value="PBP2_YfhD_N"/>
    <property type="match status" value="1"/>
</dbReference>
<dbReference type="GO" id="GO:0009253">
    <property type="term" value="P:peptidoglycan catabolic process"/>
    <property type="evidence" value="ECO:0007669"/>
    <property type="project" value="TreeGrafter"/>
</dbReference>
<keyword evidence="2" id="KW-0732">Signal</keyword>
<gene>
    <name evidence="8" type="ORF">LCGC14_0248360</name>
</gene>
<evidence type="ECO:0000256" key="4">
    <source>
        <dbReference type="ARBA" id="ARBA00023237"/>
    </source>
</evidence>
<dbReference type="HAMAP" id="MF_02016">
    <property type="entry name" value="MltF"/>
    <property type="match status" value="1"/>
</dbReference>
<dbReference type="Gene3D" id="1.10.530.10">
    <property type="match status" value="1"/>
</dbReference>
<dbReference type="EMBL" id="LAZR01000128">
    <property type="protein sequence ID" value="KKN88539.1"/>
    <property type="molecule type" value="Genomic_DNA"/>
</dbReference>
<accession>A0A0F9UA75</accession>
<dbReference type="GO" id="GO:0009279">
    <property type="term" value="C:cell outer membrane"/>
    <property type="evidence" value="ECO:0007669"/>
    <property type="project" value="UniProtKB-SubCell"/>
</dbReference>
<feature type="domain" description="Solute-binding protein family 3/N-terminal" evidence="7">
    <location>
        <begin position="87"/>
        <end position="312"/>
    </location>
</feature>
<evidence type="ECO:0000256" key="1">
    <source>
        <dbReference type="ARBA" id="ARBA00004339"/>
    </source>
</evidence>
<dbReference type="InterPro" id="IPR023346">
    <property type="entry name" value="Lysozyme-like_dom_sf"/>
</dbReference>
<keyword evidence="3" id="KW-0472">Membrane</keyword>
<dbReference type="AlphaFoldDB" id="A0A0F9UA75"/>
<protein>
    <recommendedName>
        <fullName evidence="7">Solute-binding protein family 3/N-terminal domain-containing protein</fullName>
    </recommendedName>
</protein>
<evidence type="ECO:0000259" key="7">
    <source>
        <dbReference type="SMART" id="SM00062"/>
    </source>
</evidence>
<dbReference type="SMART" id="SM00062">
    <property type="entry name" value="PBPb"/>
    <property type="match status" value="1"/>
</dbReference>